<keyword evidence="1" id="KW-0547">Nucleotide-binding</keyword>
<dbReference type="Gene3D" id="3.30.428.10">
    <property type="entry name" value="HIT-like"/>
    <property type="match status" value="1"/>
</dbReference>
<dbReference type="CDD" id="cd01275">
    <property type="entry name" value="FHIT"/>
    <property type="match status" value="1"/>
</dbReference>
<dbReference type="PANTHER" id="PTHR42997">
    <property type="entry name" value="HIT FAMILY HYDROLASE"/>
    <property type="match status" value="1"/>
</dbReference>
<name>X0T8I2_9ZZZZ</name>
<dbReference type="InterPro" id="IPR036265">
    <property type="entry name" value="HIT-like_sf"/>
</dbReference>
<dbReference type="EMBL" id="BARS01019313">
    <property type="protein sequence ID" value="GAF89499.1"/>
    <property type="molecule type" value="Genomic_DNA"/>
</dbReference>
<reference evidence="3" key="1">
    <citation type="journal article" date="2014" name="Front. Microbiol.">
        <title>High frequency of phylogenetically diverse reductive dehalogenase-homologous genes in deep subseafloor sedimentary metagenomes.</title>
        <authorList>
            <person name="Kawai M."/>
            <person name="Futagami T."/>
            <person name="Toyoda A."/>
            <person name="Takaki Y."/>
            <person name="Nishi S."/>
            <person name="Hori S."/>
            <person name="Arai W."/>
            <person name="Tsubouchi T."/>
            <person name="Morono Y."/>
            <person name="Uchiyama I."/>
            <person name="Ito T."/>
            <person name="Fujiyama A."/>
            <person name="Inagaki F."/>
            <person name="Takami H."/>
        </authorList>
    </citation>
    <scope>NUCLEOTIDE SEQUENCE</scope>
    <source>
        <strain evidence="3">Expedition CK06-06</strain>
    </source>
</reference>
<evidence type="ECO:0000313" key="3">
    <source>
        <dbReference type="EMBL" id="GAF89499.1"/>
    </source>
</evidence>
<organism evidence="3">
    <name type="scientific">marine sediment metagenome</name>
    <dbReference type="NCBI Taxonomy" id="412755"/>
    <lineage>
        <taxon>unclassified sequences</taxon>
        <taxon>metagenomes</taxon>
        <taxon>ecological metagenomes</taxon>
    </lineage>
</organism>
<dbReference type="GO" id="GO:0003824">
    <property type="term" value="F:catalytic activity"/>
    <property type="evidence" value="ECO:0007669"/>
    <property type="project" value="InterPro"/>
</dbReference>
<evidence type="ECO:0000259" key="2">
    <source>
        <dbReference type="PROSITE" id="PS51084"/>
    </source>
</evidence>
<protein>
    <recommendedName>
        <fullName evidence="2">HIT domain-containing protein</fullName>
    </recommendedName>
</protein>
<evidence type="ECO:0000256" key="1">
    <source>
        <dbReference type="ARBA" id="ARBA00022741"/>
    </source>
</evidence>
<comment type="caution">
    <text evidence="3">The sequence shown here is derived from an EMBL/GenBank/DDBJ whole genome shotgun (WGS) entry which is preliminary data.</text>
</comment>
<dbReference type="Pfam" id="PF01230">
    <property type="entry name" value="HIT"/>
    <property type="match status" value="1"/>
</dbReference>
<proteinExistence type="predicted"/>
<dbReference type="InterPro" id="IPR011146">
    <property type="entry name" value="HIT-like"/>
</dbReference>
<dbReference type="SUPFAM" id="SSF54197">
    <property type="entry name" value="HIT-like"/>
    <property type="match status" value="1"/>
</dbReference>
<dbReference type="AlphaFoldDB" id="X0T8I2"/>
<dbReference type="InterPro" id="IPR039383">
    <property type="entry name" value="FHIT"/>
</dbReference>
<dbReference type="InterPro" id="IPR052908">
    <property type="entry name" value="AP-4-A_phosphorylase"/>
</dbReference>
<dbReference type="GO" id="GO:0000166">
    <property type="term" value="F:nucleotide binding"/>
    <property type="evidence" value="ECO:0007669"/>
    <property type="project" value="UniProtKB-KW"/>
</dbReference>
<accession>X0T8I2</accession>
<sequence length="161" mass="17992">MDQLWAPWRIGYVAQPKKDEGGCFLCAAAQTGEDKESLVLWRGNHCFCVMNRWPYNNGHLMVAPLDHKADFARLADEELLEQLRMLRRCTANLDAVLQPSGFNVGLNLGTSAGAGLAGHLHWHIVPRWEGDTNWMPVVADTKVIPQALEELWEMLRGADGA</sequence>
<dbReference type="PANTHER" id="PTHR42997:SF1">
    <property type="entry name" value="AP-4-A PHOSPHORYLASE"/>
    <property type="match status" value="1"/>
</dbReference>
<dbReference type="PROSITE" id="PS51084">
    <property type="entry name" value="HIT_2"/>
    <property type="match status" value="1"/>
</dbReference>
<gene>
    <name evidence="3" type="ORF">S01H1_31317</name>
</gene>
<feature type="domain" description="HIT" evidence="2">
    <location>
        <begin position="26"/>
        <end position="134"/>
    </location>
</feature>